<name>A0A6A6V400_9PLEO</name>
<feature type="compositionally biased region" description="Pro residues" evidence="1">
    <location>
        <begin position="836"/>
        <end position="850"/>
    </location>
</feature>
<feature type="compositionally biased region" description="Basic and acidic residues" evidence="1">
    <location>
        <begin position="392"/>
        <end position="403"/>
    </location>
</feature>
<dbReference type="EMBL" id="MU006589">
    <property type="protein sequence ID" value="KAF2744424.1"/>
    <property type="molecule type" value="Genomic_DNA"/>
</dbReference>
<proteinExistence type="predicted"/>
<reference evidence="2" key="1">
    <citation type="journal article" date="2020" name="Stud. Mycol.">
        <title>101 Dothideomycetes genomes: a test case for predicting lifestyles and emergence of pathogens.</title>
        <authorList>
            <person name="Haridas S."/>
            <person name="Albert R."/>
            <person name="Binder M."/>
            <person name="Bloem J."/>
            <person name="Labutti K."/>
            <person name="Salamov A."/>
            <person name="Andreopoulos B."/>
            <person name="Baker S."/>
            <person name="Barry K."/>
            <person name="Bills G."/>
            <person name="Bluhm B."/>
            <person name="Cannon C."/>
            <person name="Castanera R."/>
            <person name="Culley D."/>
            <person name="Daum C."/>
            <person name="Ezra D."/>
            <person name="Gonzalez J."/>
            <person name="Henrissat B."/>
            <person name="Kuo A."/>
            <person name="Liang C."/>
            <person name="Lipzen A."/>
            <person name="Lutzoni F."/>
            <person name="Magnuson J."/>
            <person name="Mondo S."/>
            <person name="Nolan M."/>
            <person name="Ohm R."/>
            <person name="Pangilinan J."/>
            <person name="Park H.-J."/>
            <person name="Ramirez L."/>
            <person name="Alfaro M."/>
            <person name="Sun H."/>
            <person name="Tritt A."/>
            <person name="Yoshinaga Y."/>
            <person name="Zwiers L.-H."/>
            <person name="Turgeon B."/>
            <person name="Goodwin S."/>
            <person name="Spatafora J."/>
            <person name="Crous P."/>
            <person name="Grigoriev I."/>
        </authorList>
    </citation>
    <scope>NUCLEOTIDE SEQUENCE</scope>
    <source>
        <strain evidence="2">CBS 119925</strain>
    </source>
</reference>
<sequence>MTLPFTSPRCFFAVAFAKPSHSNFCPSFLFVPALPNAPHRPSRSLVVATPILPLSLDKQDQGNNHIHLAMFHIVPGSPTTASKPQSPRPTTADSKLPTPTKTEPPSTPTRVASTITNPRPSSDSLPSPRDHVHPPFRSLGRASDAKSRPSLQTVTSAPVFLSRSEESYTKLKHGSRKRASLTMEFVDRRIEEMFAGGKLKEMQEVRRYKSKAVADGVGLRVRACKKIDEVKSNAENRGRRSRPVSLEVVREEKSVPPVPPIQFDKRGSRPRPKSIAVPRAGTDISVTISRTSPGTPTSYPVAPSSQAVLTPLDTTPPFTPTLHPDGNAFSATGFWATKGIVSIPSTEQISRYNARSRLRHSYTPSSSSSSTGIVEDKTSTTAVHPVFQPDFARADASRSDKTKPTHPPTSKRQLERSATMPAELLSSQTQRPDEDTNPVTGEPKSRTWPPPKKGQQNVHTHLHPELRSVLEEAPLLPMSPPFSTTESIDTLTLRKTRSTLQDTGDPHPFVLLLPPSNDAKKKEGYDAVLEILVPLWKDHFLRELEKAKETRPSRERERTFTNASSRPQLRSKPSRWRLFSATHDGDSSRDSDSDTTETPASRYKMSDRVLKRRSTNITDSSLARTETKTDQQHALIICRTLVAHLHTIFSLPMYEPYITGHDALIEYVIHTPGKCIRDTKQLLVDEAAIVQQMGIWSQEQLNDDPESWYFRLSIDEEGHQHGFETETILDRQRTALAEIRQRRECIGKVSGAGMRLAWASAWERVLGHEGQDEGREEEEEDDDSFVDMRYAAYLRDINSSGHPALRRTNVEFHQKWKSRERRRSKEQVAPKTPTTPTRPPAPPPPPPPSFPTISDLSRLRDDRQEGGKLEESEEARVSKADESKEDGEGDGESSRKKRLRNRKTVFNMGMRAFDADDES</sequence>
<organism evidence="2 3">
    <name type="scientific">Sporormia fimetaria CBS 119925</name>
    <dbReference type="NCBI Taxonomy" id="1340428"/>
    <lineage>
        <taxon>Eukaryota</taxon>
        <taxon>Fungi</taxon>
        <taxon>Dikarya</taxon>
        <taxon>Ascomycota</taxon>
        <taxon>Pezizomycotina</taxon>
        <taxon>Dothideomycetes</taxon>
        <taxon>Pleosporomycetidae</taxon>
        <taxon>Pleosporales</taxon>
        <taxon>Sporormiaceae</taxon>
        <taxon>Sporormia</taxon>
    </lineage>
</organism>
<dbReference type="Proteomes" id="UP000799440">
    <property type="component" value="Unassembled WGS sequence"/>
</dbReference>
<feature type="compositionally biased region" description="Basic and acidic residues" evidence="1">
    <location>
        <begin position="857"/>
        <end position="882"/>
    </location>
</feature>
<feature type="region of interest" description="Disordered" evidence="1">
    <location>
        <begin position="357"/>
        <end position="458"/>
    </location>
</feature>
<accession>A0A6A6V400</accession>
<evidence type="ECO:0000313" key="2">
    <source>
        <dbReference type="EMBL" id="KAF2744424.1"/>
    </source>
</evidence>
<feature type="compositionally biased region" description="Polar residues" evidence="1">
    <location>
        <begin position="77"/>
        <end position="93"/>
    </location>
</feature>
<feature type="compositionally biased region" description="Basic and acidic residues" evidence="1">
    <location>
        <begin position="583"/>
        <end position="592"/>
    </location>
</feature>
<gene>
    <name evidence="2" type="ORF">M011DRAFT_470554</name>
</gene>
<evidence type="ECO:0000256" key="1">
    <source>
        <dbReference type="SAM" id="MobiDB-lite"/>
    </source>
</evidence>
<protein>
    <submittedName>
        <fullName evidence="2">Uncharacterized protein</fullName>
    </submittedName>
</protein>
<feature type="region of interest" description="Disordered" evidence="1">
    <location>
        <begin position="805"/>
        <end position="919"/>
    </location>
</feature>
<feature type="region of interest" description="Disordered" evidence="1">
    <location>
        <begin position="75"/>
        <end position="156"/>
    </location>
</feature>
<keyword evidence="3" id="KW-1185">Reference proteome</keyword>
<evidence type="ECO:0000313" key="3">
    <source>
        <dbReference type="Proteomes" id="UP000799440"/>
    </source>
</evidence>
<feature type="compositionally biased region" description="Basic and acidic residues" evidence="1">
    <location>
        <begin position="547"/>
        <end position="559"/>
    </location>
</feature>
<feature type="region of interest" description="Disordered" evidence="1">
    <location>
        <begin position="547"/>
        <end position="609"/>
    </location>
</feature>
<feature type="compositionally biased region" description="Low complexity" evidence="1">
    <location>
        <begin position="118"/>
        <end position="127"/>
    </location>
</feature>
<dbReference type="AlphaFoldDB" id="A0A6A6V400"/>